<evidence type="ECO:0000313" key="2">
    <source>
        <dbReference type="Proteomes" id="UP001558613"/>
    </source>
</evidence>
<proteinExistence type="predicted"/>
<keyword evidence="2" id="KW-1185">Reference proteome</keyword>
<dbReference type="EMBL" id="JAYMGO010000007">
    <property type="protein sequence ID" value="KAL1270992.1"/>
    <property type="molecule type" value="Genomic_DNA"/>
</dbReference>
<name>A0ABR3N228_9TELE</name>
<dbReference type="Proteomes" id="UP001558613">
    <property type="component" value="Unassembled WGS sequence"/>
</dbReference>
<protein>
    <submittedName>
        <fullName evidence="1">Uncharacterized protein</fullName>
    </submittedName>
</protein>
<sequence length="79" mass="9762">MVNRWRYTALGRIHQSKRRRKGIKSAVIRVWFAHVVKQRKDNFEEFEEHDVEEQEPDAFGCFVLKRRFCFIPFFQYYSC</sequence>
<reference evidence="1 2" key="1">
    <citation type="submission" date="2023-09" db="EMBL/GenBank/DDBJ databases">
        <authorList>
            <person name="Wang M."/>
        </authorList>
    </citation>
    <scope>NUCLEOTIDE SEQUENCE [LARGE SCALE GENOMIC DNA]</scope>
    <source>
        <strain evidence="1">GT-2023</strain>
        <tissue evidence="1">Liver</tissue>
    </source>
</reference>
<comment type="caution">
    <text evidence="1">The sequence shown here is derived from an EMBL/GenBank/DDBJ whole genome shotgun (WGS) entry which is preliminary data.</text>
</comment>
<evidence type="ECO:0000313" key="1">
    <source>
        <dbReference type="EMBL" id="KAL1270992.1"/>
    </source>
</evidence>
<gene>
    <name evidence="1" type="ORF">QQF64_030008</name>
</gene>
<organism evidence="1 2">
    <name type="scientific">Cirrhinus molitorella</name>
    <name type="common">mud carp</name>
    <dbReference type="NCBI Taxonomy" id="172907"/>
    <lineage>
        <taxon>Eukaryota</taxon>
        <taxon>Metazoa</taxon>
        <taxon>Chordata</taxon>
        <taxon>Craniata</taxon>
        <taxon>Vertebrata</taxon>
        <taxon>Euteleostomi</taxon>
        <taxon>Actinopterygii</taxon>
        <taxon>Neopterygii</taxon>
        <taxon>Teleostei</taxon>
        <taxon>Ostariophysi</taxon>
        <taxon>Cypriniformes</taxon>
        <taxon>Cyprinidae</taxon>
        <taxon>Labeoninae</taxon>
        <taxon>Labeonini</taxon>
        <taxon>Cirrhinus</taxon>
    </lineage>
</organism>
<accession>A0ABR3N228</accession>